<protein>
    <submittedName>
        <fullName evidence="1">Uncharacterized protein</fullName>
    </submittedName>
</protein>
<evidence type="ECO:0000313" key="2">
    <source>
        <dbReference type="Proteomes" id="UP000543598"/>
    </source>
</evidence>
<reference evidence="1 2" key="1">
    <citation type="submission" date="2020-05" db="EMBL/GenBank/DDBJ databases">
        <title>MicrobeNet Type strains.</title>
        <authorList>
            <person name="Nicholson A.C."/>
        </authorList>
    </citation>
    <scope>NUCLEOTIDE SEQUENCE [LARGE SCALE GENOMIC DNA]</scope>
    <source>
        <strain evidence="1 2">JCM 14282</strain>
    </source>
</reference>
<dbReference type="EMBL" id="JABEMB010000058">
    <property type="protein sequence ID" value="NNH05468.1"/>
    <property type="molecule type" value="Genomic_DNA"/>
</dbReference>
<keyword evidence="2" id="KW-1185">Reference proteome</keyword>
<proteinExistence type="predicted"/>
<accession>A0A7Y2Q1K8</accession>
<evidence type="ECO:0000313" key="1">
    <source>
        <dbReference type="EMBL" id="NNH05468.1"/>
    </source>
</evidence>
<organism evidence="1 2">
    <name type="scientific">Microbacterium ulmi</name>
    <dbReference type="NCBI Taxonomy" id="179095"/>
    <lineage>
        <taxon>Bacteria</taxon>
        <taxon>Bacillati</taxon>
        <taxon>Actinomycetota</taxon>
        <taxon>Actinomycetes</taxon>
        <taxon>Micrococcales</taxon>
        <taxon>Microbacteriaceae</taxon>
        <taxon>Microbacterium</taxon>
    </lineage>
</organism>
<comment type="caution">
    <text evidence="1">The sequence shown here is derived from an EMBL/GenBank/DDBJ whole genome shotgun (WGS) entry which is preliminary data.</text>
</comment>
<gene>
    <name evidence="1" type="ORF">HLA99_16645</name>
</gene>
<dbReference type="AlphaFoldDB" id="A0A7Y2Q1K8"/>
<sequence>MTLAGAPSSTAEVVLGRAVKARVTFDAAGTATATLRPTLVEFLANAAVRLHYVTASETGPDATVRIGDLVDRTDVIAEWFDRI</sequence>
<dbReference type="Proteomes" id="UP000543598">
    <property type="component" value="Unassembled WGS sequence"/>
</dbReference>
<name>A0A7Y2Q1K8_9MICO</name>